<protein>
    <recommendedName>
        <fullName evidence="4">CCT domain-containing protein</fullName>
    </recommendedName>
</protein>
<evidence type="ECO:0000256" key="1">
    <source>
        <dbReference type="ARBA" id="ARBA00004123"/>
    </source>
</evidence>
<keyword evidence="6" id="KW-1185">Reference proteome</keyword>
<evidence type="ECO:0000259" key="4">
    <source>
        <dbReference type="PROSITE" id="PS51017"/>
    </source>
</evidence>
<evidence type="ECO:0000313" key="5">
    <source>
        <dbReference type="EMBL" id="OMO94403.1"/>
    </source>
</evidence>
<dbReference type="GO" id="GO:0006355">
    <property type="term" value="P:regulation of DNA-templated transcription"/>
    <property type="evidence" value="ECO:0007669"/>
    <property type="project" value="TreeGrafter"/>
</dbReference>
<gene>
    <name evidence="5" type="ORF">CCACVL1_06024</name>
</gene>
<dbReference type="STRING" id="210143.A0A1R3JHW8"/>
<dbReference type="Pfam" id="PF06203">
    <property type="entry name" value="CCT"/>
    <property type="match status" value="1"/>
</dbReference>
<dbReference type="OrthoDB" id="153872at2759"/>
<name>A0A1R3JHW8_COCAP</name>
<dbReference type="AlphaFoldDB" id="A0A1R3JHW8"/>
<comment type="caution">
    <text evidence="5">The sequence shown here is derived from an EMBL/GenBank/DDBJ whole genome shotgun (WGS) entry which is preliminary data.</text>
</comment>
<dbReference type="Gramene" id="OMO94403">
    <property type="protein sequence ID" value="OMO94403"/>
    <property type="gene ID" value="CCACVL1_06024"/>
</dbReference>
<dbReference type="EMBL" id="AWWV01007877">
    <property type="protein sequence ID" value="OMO94403.1"/>
    <property type="molecule type" value="Genomic_DNA"/>
</dbReference>
<dbReference type="PANTHER" id="PTHR31874">
    <property type="entry name" value="CCT MOTIF FAMILY PROTEIN, EXPRESSED"/>
    <property type="match status" value="1"/>
</dbReference>
<evidence type="ECO:0000256" key="2">
    <source>
        <dbReference type="ARBA" id="ARBA00023242"/>
    </source>
</evidence>
<dbReference type="Proteomes" id="UP000188268">
    <property type="component" value="Unassembled WGS sequence"/>
</dbReference>
<proteinExistence type="predicted"/>
<evidence type="ECO:0000256" key="3">
    <source>
        <dbReference type="PROSITE-ProRule" id="PRU00357"/>
    </source>
</evidence>
<feature type="domain" description="CCT" evidence="4">
    <location>
        <begin position="161"/>
        <end position="203"/>
    </location>
</feature>
<dbReference type="InterPro" id="IPR010402">
    <property type="entry name" value="CCT_domain"/>
</dbReference>
<evidence type="ECO:0000313" key="6">
    <source>
        <dbReference type="Proteomes" id="UP000188268"/>
    </source>
</evidence>
<dbReference type="PANTHER" id="PTHR31874:SF25">
    <property type="entry name" value="CCT MOTIF FAMILY PROTEIN"/>
    <property type="match status" value="1"/>
</dbReference>
<dbReference type="GO" id="GO:0005634">
    <property type="term" value="C:nucleus"/>
    <property type="evidence" value="ECO:0007669"/>
    <property type="project" value="UniProtKB-SubCell"/>
</dbReference>
<dbReference type="InterPro" id="IPR052453">
    <property type="entry name" value="CONSTANS-like_ZF"/>
</dbReference>
<sequence>MAKKVTDSRRRSNNNNLTFFLFTLKTWSKTKIPSTTIDFKNETTTATTTSEDSPLSPCSTYGGGYSGEDHTRWLVESAMKGKKGRYESEEKWGPLYIEGGDQSPQTVPNLHDAAAATVVGDAWGNASIDVWRVPEVISNDVGGVKIKEEVDGTEDWKRGHREASVLRYKEKRQNRLFAKRIRYEVRKVNAEKRPRLKGRFVKRD</sequence>
<dbReference type="PROSITE" id="PS51017">
    <property type="entry name" value="CCT"/>
    <property type="match status" value="1"/>
</dbReference>
<organism evidence="5 6">
    <name type="scientific">Corchorus capsularis</name>
    <name type="common">Jute</name>
    <dbReference type="NCBI Taxonomy" id="210143"/>
    <lineage>
        <taxon>Eukaryota</taxon>
        <taxon>Viridiplantae</taxon>
        <taxon>Streptophyta</taxon>
        <taxon>Embryophyta</taxon>
        <taxon>Tracheophyta</taxon>
        <taxon>Spermatophyta</taxon>
        <taxon>Magnoliopsida</taxon>
        <taxon>eudicotyledons</taxon>
        <taxon>Gunneridae</taxon>
        <taxon>Pentapetalae</taxon>
        <taxon>rosids</taxon>
        <taxon>malvids</taxon>
        <taxon>Malvales</taxon>
        <taxon>Malvaceae</taxon>
        <taxon>Grewioideae</taxon>
        <taxon>Apeibeae</taxon>
        <taxon>Corchorus</taxon>
    </lineage>
</organism>
<comment type="subcellular location">
    <subcellularLocation>
        <location evidence="1 3">Nucleus</location>
    </subcellularLocation>
</comment>
<reference evidence="5 6" key="1">
    <citation type="submission" date="2013-09" db="EMBL/GenBank/DDBJ databases">
        <title>Corchorus capsularis genome sequencing.</title>
        <authorList>
            <person name="Alam M."/>
            <person name="Haque M.S."/>
            <person name="Islam M.S."/>
            <person name="Emdad E.M."/>
            <person name="Islam M.M."/>
            <person name="Ahmed B."/>
            <person name="Halim A."/>
            <person name="Hossen Q.M.M."/>
            <person name="Hossain M.Z."/>
            <person name="Ahmed R."/>
            <person name="Khan M.M."/>
            <person name="Islam R."/>
            <person name="Rashid M.M."/>
            <person name="Khan S.A."/>
            <person name="Rahman M.S."/>
            <person name="Alam M."/>
        </authorList>
    </citation>
    <scope>NUCLEOTIDE SEQUENCE [LARGE SCALE GENOMIC DNA]</scope>
    <source>
        <strain evidence="6">cv. CVL-1</strain>
        <tissue evidence="5">Whole seedling</tissue>
    </source>
</reference>
<accession>A0A1R3JHW8</accession>
<keyword evidence="2 3" id="KW-0539">Nucleus</keyword>